<proteinExistence type="predicted"/>
<dbReference type="Proteomes" id="UP000886998">
    <property type="component" value="Unassembled WGS sequence"/>
</dbReference>
<gene>
    <name evidence="1" type="ORF">TNIN_283641</name>
</gene>
<evidence type="ECO:0000313" key="1">
    <source>
        <dbReference type="EMBL" id="GFY50876.1"/>
    </source>
</evidence>
<comment type="caution">
    <text evidence="1">The sequence shown here is derived from an EMBL/GenBank/DDBJ whole genome shotgun (WGS) entry which is preliminary data.</text>
</comment>
<dbReference type="EMBL" id="BMAV01007773">
    <property type="protein sequence ID" value="GFY50876.1"/>
    <property type="molecule type" value="Genomic_DNA"/>
</dbReference>
<accession>A0A8X6XFL7</accession>
<name>A0A8X6XFL7_9ARAC</name>
<reference evidence="1" key="1">
    <citation type="submission" date="2020-08" db="EMBL/GenBank/DDBJ databases">
        <title>Multicomponent nature underlies the extraordinary mechanical properties of spider dragline silk.</title>
        <authorList>
            <person name="Kono N."/>
            <person name="Nakamura H."/>
            <person name="Mori M."/>
            <person name="Yoshida Y."/>
            <person name="Ohtoshi R."/>
            <person name="Malay A.D."/>
            <person name="Moran D.A.P."/>
            <person name="Tomita M."/>
            <person name="Numata K."/>
            <person name="Arakawa K."/>
        </authorList>
    </citation>
    <scope>NUCLEOTIDE SEQUENCE</scope>
</reference>
<dbReference type="AlphaFoldDB" id="A0A8X6XFL7"/>
<organism evidence="1 2">
    <name type="scientific">Trichonephila inaurata madagascariensis</name>
    <dbReference type="NCBI Taxonomy" id="2747483"/>
    <lineage>
        <taxon>Eukaryota</taxon>
        <taxon>Metazoa</taxon>
        <taxon>Ecdysozoa</taxon>
        <taxon>Arthropoda</taxon>
        <taxon>Chelicerata</taxon>
        <taxon>Arachnida</taxon>
        <taxon>Araneae</taxon>
        <taxon>Araneomorphae</taxon>
        <taxon>Entelegynae</taxon>
        <taxon>Araneoidea</taxon>
        <taxon>Nephilidae</taxon>
        <taxon>Trichonephila</taxon>
        <taxon>Trichonephila inaurata</taxon>
    </lineage>
</organism>
<sequence length="102" mass="11698">MDYKLNQKLPFDVCKPQLVQGHRLRTTENAKNCDPFPLIEICKNAFSISEITAMQFLRNRLRIVGMISIRFGPVDKQLFNDGEAAECELALNTGLNSWYCFP</sequence>
<keyword evidence="2" id="KW-1185">Reference proteome</keyword>
<protein>
    <submittedName>
        <fullName evidence="1">Uncharacterized protein</fullName>
    </submittedName>
</protein>
<evidence type="ECO:0000313" key="2">
    <source>
        <dbReference type="Proteomes" id="UP000886998"/>
    </source>
</evidence>